<protein>
    <recommendedName>
        <fullName evidence="3">DUF1871 family protein</fullName>
    </recommendedName>
</protein>
<keyword evidence="2" id="KW-1185">Reference proteome</keyword>
<evidence type="ECO:0000313" key="1">
    <source>
        <dbReference type="EMBL" id="SDP58733.1"/>
    </source>
</evidence>
<organism evidence="1 2">
    <name type="scientific">Litchfieldia salsa</name>
    <dbReference type="NCBI Taxonomy" id="930152"/>
    <lineage>
        <taxon>Bacteria</taxon>
        <taxon>Bacillati</taxon>
        <taxon>Bacillota</taxon>
        <taxon>Bacilli</taxon>
        <taxon>Bacillales</taxon>
        <taxon>Bacillaceae</taxon>
        <taxon>Litchfieldia</taxon>
    </lineage>
</organism>
<name>A0A1H0TXS2_9BACI</name>
<dbReference type="AlphaFoldDB" id="A0A1H0TXS2"/>
<dbReference type="Pfam" id="PF08958">
    <property type="entry name" value="DUF1871"/>
    <property type="match status" value="1"/>
</dbReference>
<sequence length="94" mass="10907">MKKNIAFDIVAKHINKWDSWGLLSGGAPLDEYDIETQRIVNALPLIQNQMNLAHTIKEVFDQAFGEEHDLENCINVAKDIWDELMREEDTTFFN</sequence>
<proteinExistence type="predicted"/>
<dbReference type="STRING" id="930152.SAMN05216565_10412"/>
<dbReference type="RefSeq" id="WP_175490257.1">
    <property type="nucleotide sequence ID" value="NZ_FNJU01000004.1"/>
</dbReference>
<dbReference type="EMBL" id="FNJU01000004">
    <property type="protein sequence ID" value="SDP58733.1"/>
    <property type="molecule type" value="Genomic_DNA"/>
</dbReference>
<reference evidence="2" key="1">
    <citation type="submission" date="2016-10" db="EMBL/GenBank/DDBJ databases">
        <authorList>
            <person name="Varghese N."/>
            <person name="Submissions S."/>
        </authorList>
    </citation>
    <scope>NUCLEOTIDE SEQUENCE [LARGE SCALE GENOMIC DNA]</scope>
    <source>
        <strain evidence="2">IBRC-M10078</strain>
    </source>
</reference>
<dbReference type="SUPFAM" id="SSF116922">
    <property type="entry name" value="YugE-like"/>
    <property type="match status" value="1"/>
</dbReference>
<accession>A0A1H0TXS2</accession>
<dbReference type="InterPro" id="IPR015053">
    <property type="entry name" value="DUF1871"/>
</dbReference>
<dbReference type="InterPro" id="IPR023162">
    <property type="entry name" value="Apc36109-like_dom_sf"/>
</dbReference>
<dbReference type="Proteomes" id="UP000199159">
    <property type="component" value="Unassembled WGS sequence"/>
</dbReference>
<evidence type="ECO:0008006" key="3">
    <source>
        <dbReference type="Google" id="ProtNLM"/>
    </source>
</evidence>
<gene>
    <name evidence="1" type="ORF">SAMN05216565_10412</name>
</gene>
<dbReference type="Gene3D" id="1.10.340.20">
    <property type="entry name" value="Apc36109-like domain"/>
    <property type="match status" value="1"/>
</dbReference>
<evidence type="ECO:0000313" key="2">
    <source>
        <dbReference type="Proteomes" id="UP000199159"/>
    </source>
</evidence>